<dbReference type="EMBL" id="SJPG01000001">
    <property type="protein sequence ID" value="TWT63375.1"/>
    <property type="molecule type" value="Genomic_DNA"/>
</dbReference>
<organism evidence="1 2">
    <name type="scientific">Rubinisphaera italica</name>
    <dbReference type="NCBI Taxonomy" id="2527969"/>
    <lineage>
        <taxon>Bacteria</taxon>
        <taxon>Pseudomonadati</taxon>
        <taxon>Planctomycetota</taxon>
        <taxon>Planctomycetia</taxon>
        <taxon>Planctomycetales</taxon>
        <taxon>Planctomycetaceae</taxon>
        <taxon>Rubinisphaera</taxon>
    </lineage>
</organism>
<protein>
    <submittedName>
        <fullName evidence="1">Uncharacterized protein</fullName>
    </submittedName>
</protein>
<comment type="caution">
    <text evidence="1">The sequence shown here is derived from an EMBL/GenBank/DDBJ whole genome shotgun (WGS) entry which is preliminary data.</text>
</comment>
<name>A0A5C5XMQ1_9PLAN</name>
<proteinExistence type="predicted"/>
<dbReference type="AlphaFoldDB" id="A0A5C5XMQ1"/>
<accession>A0A5C5XMQ1</accession>
<dbReference type="Proteomes" id="UP000316095">
    <property type="component" value="Unassembled WGS sequence"/>
</dbReference>
<reference evidence="1 2" key="1">
    <citation type="submission" date="2019-02" db="EMBL/GenBank/DDBJ databases">
        <title>Deep-cultivation of Planctomycetes and their phenomic and genomic characterization uncovers novel biology.</title>
        <authorList>
            <person name="Wiegand S."/>
            <person name="Jogler M."/>
            <person name="Boedeker C."/>
            <person name="Pinto D."/>
            <person name="Vollmers J."/>
            <person name="Rivas-Marin E."/>
            <person name="Kohn T."/>
            <person name="Peeters S.H."/>
            <person name="Heuer A."/>
            <person name="Rast P."/>
            <person name="Oberbeckmann S."/>
            <person name="Bunk B."/>
            <person name="Jeske O."/>
            <person name="Meyerdierks A."/>
            <person name="Storesund J.E."/>
            <person name="Kallscheuer N."/>
            <person name="Luecker S."/>
            <person name="Lage O.M."/>
            <person name="Pohl T."/>
            <person name="Merkel B.J."/>
            <person name="Hornburger P."/>
            <person name="Mueller R.-W."/>
            <person name="Bruemmer F."/>
            <person name="Labrenz M."/>
            <person name="Spormann A.M."/>
            <person name="Op Den Camp H."/>
            <person name="Overmann J."/>
            <person name="Amann R."/>
            <person name="Jetten M.S.M."/>
            <person name="Mascher T."/>
            <person name="Medema M.H."/>
            <person name="Devos D.P."/>
            <person name="Kaster A.-K."/>
            <person name="Ovreas L."/>
            <person name="Rohde M."/>
            <person name="Galperin M.Y."/>
            <person name="Jogler C."/>
        </authorList>
    </citation>
    <scope>NUCLEOTIDE SEQUENCE [LARGE SCALE GENOMIC DNA]</scope>
    <source>
        <strain evidence="1 2">Pan54</strain>
    </source>
</reference>
<keyword evidence="2" id="KW-1185">Reference proteome</keyword>
<evidence type="ECO:0000313" key="1">
    <source>
        <dbReference type="EMBL" id="TWT63375.1"/>
    </source>
</evidence>
<gene>
    <name evidence="1" type="ORF">Pan54_41280</name>
</gene>
<sequence length="58" mass="6610">MVFIRRIINVRILLAGLFSSPQKRNKTLPFLITIQLSNFSAKYSVKQNGYGPLKSMPL</sequence>
<evidence type="ECO:0000313" key="2">
    <source>
        <dbReference type="Proteomes" id="UP000316095"/>
    </source>
</evidence>